<evidence type="ECO:0000256" key="5">
    <source>
        <dbReference type="ARBA" id="ARBA00022692"/>
    </source>
</evidence>
<keyword evidence="11 12" id="KW-0407">Ion channel</keyword>
<evidence type="ECO:0000256" key="11">
    <source>
        <dbReference type="ARBA" id="ARBA00023303"/>
    </source>
</evidence>
<reference evidence="13 14" key="1">
    <citation type="journal article" date="2018" name="Nat. Ecol. Evol.">
        <title>Genomic signatures of mitonuclear coevolution across populations of Tigriopus californicus.</title>
        <authorList>
            <person name="Barreto F.S."/>
            <person name="Watson E.T."/>
            <person name="Lima T.G."/>
            <person name="Willett C.S."/>
            <person name="Edmands S."/>
            <person name="Li W."/>
            <person name="Burton R.S."/>
        </authorList>
    </citation>
    <scope>NUCLEOTIDE SEQUENCE [LARGE SCALE GENOMIC DNA]</scope>
    <source>
        <strain evidence="13 14">San Diego</strain>
    </source>
</reference>
<keyword evidence="9" id="KW-0472">Membrane</keyword>
<keyword evidence="14" id="KW-1185">Reference proteome</keyword>
<gene>
    <name evidence="13" type="ORF">TCAL_17109</name>
</gene>
<dbReference type="PANTHER" id="PTHR11690:SF288">
    <property type="entry name" value="AMILORIDE-SENSITIVE NA+ CHANNEL-RELATED"/>
    <property type="match status" value="1"/>
</dbReference>
<protein>
    <recommendedName>
        <fullName evidence="15">Pickpocket protein 28</fullName>
    </recommendedName>
</protein>
<keyword evidence="6" id="KW-1133">Transmembrane helix</keyword>
<accession>A0A553P2Z9</accession>
<dbReference type="Pfam" id="PF00858">
    <property type="entry name" value="ASC"/>
    <property type="match status" value="1"/>
</dbReference>
<evidence type="ECO:0000256" key="6">
    <source>
        <dbReference type="ARBA" id="ARBA00022989"/>
    </source>
</evidence>
<evidence type="ECO:0008006" key="15">
    <source>
        <dbReference type="Google" id="ProtNLM"/>
    </source>
</evidence>
<evidence type="ECO:0000313" key="13">
    <source>
        <dbReference type="EMBL" id="TRY72075.1"/>
    </source>
</evidence>
<evidence type="ECO:0000256" key="2">
    <source>
        <dbReference type="ARBA" id="ARBA00007193"/>
    </source>
</evidence>
<keyword evidence="4 12" id="KW-0894">Sodium channel</keyword>
<keyword evidence="8 12" id="KW-0406">Ion transport</keyword>
<name>A0A553P2Z9_TIGCA</name>
<dbReference type="Gene3D" id="1.10.287.770">
    <property type="entry name" value="YojJ-like"/>
    <property type="match status" value="1"/>
</dbReference>
<evidence type="ECO:0000256" key="1">
    <source>
        <dbReference type="ARBA" id="ARBA00004141"/>
    </source>
</evidence>
<dbReference type="GO" id="GO:0005886">
    <property type="term" value="C:plasma membrane"/>
    <property type="evidence" value="ECO:0007669"/>
    <property type="project" value="TreeGrafter"/>
</dbReference>
<evidence type="ECO:0000256" key="4">
    <source>
        <dbReference type="ARBA" id="ARBA00022461"/>
    </source>
</evidence>
<dbReference type="PANTHER" id="PTHR11690">
    <property type="entry name" value="AMILORIDE-SENSITIVE SODIUM CHANNEL-RELATED"/>
    <property type="match status" value="1"/>
</dbReference>
<comment type="caution">
    <text evidence="13">The sequence shown here is derived from an EMBL/GenBank/DDBJ whole genome shotgun (WGS) entry which is preliminary data.</text>
</comment>
<dbReference type="InterPro" id="IPR001873">
    <property type="entry name" value="ENaC"/>
</dbReference>
<evidence type="ECO:0000256" key="7">
    <source>
        <dbReference type="ARBA" id="ARBA00023053"/>
    </source>
</evidence>
<comment type="subcellular location">
    <subcellularLocation>
        <location evidence="1">Membrane</location>
        <topology evidence="1">Multi-pass membrane protein</topology>
    </subcellularLocation>
</comment>
<dbReference type="GO" id="GO:0015280">
    <property type="term" value="F:ligand-gated sodium channel activity"/>
    <property type="evidence" value="ECO:0007669"/>
    <property type="project" value="TreeGrafter"/>
</dbReference>
<evidence type="ECO:0000256" key="9">
    <source>
        <dbReference type="ARBA" id="ARBA00023136"/>
    </source>
</evidence>
<keyword evidence="5 12" id="KW-0812">Transmembrane</keyword>
<keyword evidence="7" id="KW-0915">Sodium</keyword>
<evidence type="ECO:0000256" key="10">
    <source>
        <dbReference type="ARBA" id="ARBA00023201"/>
    </source>
</evidence>
<evidence type="ECO:0000256" key="8">
    <source>
        <dbReference type="ARBA" id="ARBA00023065"/>
    </source>
</evidence>
<dbReference type="Proteomes" id="UP000318571">
    <property type="component" value="Chromosome 7"/>
</dbReference>
<evidence type="ECO:0000313" key="14">
    <source>
        <dbReference type="Proteomes" id="UP000318571"/>
    </source>
</evidence>
<keyword evidence="3 12" id="KW-0813">Transport</keyword>
<organism evidence="13 14">
    <name type="scientific">Tigriopus californicus</name>
    <name type="common">Marine copepod</name>
    <dbReference type="NCBI Taxonomy" id="6832"/>
    <lineage>
        <taxon>Eukaryota</taxon>
        <taxon>Metazoa</taxon>
        <taxon>Ecdysozoa</taxon>
        <taxon>Arthropoda</taxon>
        <taxon>Crustacea</taxon>
        <taxon>Multicrustacea</taxon>
        <taxon>Hexanauplia</taxon>
        <taxon>Copepoda</taxon>
        <taxon>Harpacticoida</taxon>
        <taxon>Harpacticidae</taxon>
        <taxon>Tigriopus</taxon>
    </lineage>
</organism>
<evidence type="ECO:0000256" key="12">
    <source>
        <dbReference type="RuleBase" id="RU000679"/>
    </source>
</evidence>
<evidence type="ECO:0000256" key="3">
    <source>
        <dbReference type="ARBA" id="ARBA00022448"/>
    </source>
</evidence>
<proteinExistence type="inferred from homology"/>
<dbReference type="EMBL" id="VCGU01000008">
    <property type="protein sequence ID" value="TRY72075.1"/>
    <property type="molecule type" value="Genomic_DNA"/>
</dbReference>
<dbReference type="AlphaFoldDB" id="A0A553P2Z9"/>
<sequence length="250" mass="29427">MYEDFIKGIQDHVDRRTDFPMIQRERRFTRFHNEGGAAAYERYPVCQGKQITCSNNILNRMGEFSEVQDIIENKTKICLNNCEDQINDLFVTTSNYPNKKTFKEREETCRGHKRLPLSSEYPDLCPTLESVPNITIYCGRVKRWRGEKLQNKNLSRVIEYEIYNYARENLAIINIFIKEPYTKRFRKTEKMSRISYIASSGGLLGLCMGFSFVSLAEIAYHCFICCGIIFRRKSVRFFHDAERVRSNGKR</sequence>
<comment type="similarity">
    <text evidence="2 12">Belongs to the amiloride-sensitive sodium channel (TC 1.A.6) family.</text>
</comment>
<keyword evidence="10 12" id="KW-0739">Sodium transport</keyword>